<accession>W6RYV6</accession>
<evidence type="ECO:0000256" key="1">
    <source>
        <dbReference type="ARBA" id="ARBA00004117"/>
    </source>
</evidence>
<dbReference type="eggNOG" id="COG1677">
    <property type="taxonomic scope" value="Bacteria"/>
</dbReference>
<keyword evidence="3 4" id="KW-0975">Bacterial flagellum</keyword>
<dbReference type="GO" id="GO:0003774">
    <property type="term" value="F:cytoskeletal motor activity"/>
    <property type="evidence" value="ECO:0007669"/>
    <property type="project" value="InterPro"/>
</dbReference>
<dbReference type="NCBIfam" id="TIGR00205">
    <property type="entry name" value="fliE"/>
    <property type="match status" value="1"/>
</dbReference>
<keyword evidence="6" id="KW-0969">Cilium</keyword>
<dbReference type="RefSeq" id="WP_044038206.1">
    <property type="nucleotide sequence ID" value="NZ_HG917868.1"/>
</dbReference>
<dbReference type="InterPro" id="IPR001624">
    <property type="entry name" value="FliE"/>
</dbReference>
<dbReference type="PRINTS" id="PR01006">
    <property type="entry name" value="FLGHOOKFLIE"/>
</dbReference>
<gene>
    <name evidence="4" type="primary">fliE</name>
    <name evidence="6" type="ORF">CM240_1646</name>
</gene>
<proteinExistence type="inferred from homology"/>
<keyword evidence="6" id="KW-0282">Flagellum</keyword>
<dbReference type="STRING" id="1216932.CM240_1646"/>
<evidence type="ECO:0000256" key="2">
    <source>
        <dbReference type="ARBA" id="ARBA00009272"/>
    </source>
</evidence>
<dbReference type="GO" id="GO:0005198">
    <property type="term" value="F:structural molecule activity"/>
    <property type="evidence" value="ECO:0007669"/>
    <property type="project" value="UniProtKB-UniRule"/>
</dbReference>
<dbReference type="GO" id="GO:0009425">
    <property type="term" value="C:bacterial-type flagellum basal body"/>
    <property type="evidence" value="ECO:0007669"/>
    <property type="project" value="UniProtKB-SubCell"/>
</dbReference>
<dbReference type="GO" id="GO:0071973">
    <property type="term" value="P:bacterial-type flagellum-dependent cell motility"/>
    <property type="evidence" value="ECO:0007669"/>
    <property type="project" value="InterPro"/>
</dbReference>
<reference evidence="6 7" key="1">
    <citation type="submission" date="2013-11" db="EMBL/GenBank/DDBJ databases">
        <title>Complete genome sequence of Clostridum sp. M2/40.</title>
        <authorList>
            <person name="Wibberg D."/>
            <person name="Puehler A."/>
            <person name="Schlueter A."/>
        </authorList>
    </citation>
    <scope>NUCLEOTIDE SEQUENCE [LARGE SCALE GENOMIC DNA]</scope>
    <source>
        <strain evidence="7">M2/40</strain>
    </source>
</reference>
<dbReference type="EMBL" id="HG917868">
    <property type="protein sequence ID" value="CDM68804.1"/>
    <property type="molecule type" value="Genomic_DNA"/>
</dbReference>
<dbReference type="PANTHER" id="PTHR34653">
    <property type="match status" value="1"/>
</dbReference>
<evidence type="ECO:0000256" key="4">
    <source>
        <dbReference type="HAMAP-Rule" id="MF_00724"/>
    </source>
</evidence>
<dbReference type="AlphaFoldDB" id="W6RYV6"/>
<organism evidence="6 7">
    <name type="scientific">Clostridium bornimense</name>
    <dbReference type="NCBI Taxonomy" id="1216932"/>
    <lineage>
        <taxon>Bacteria</taxon>
        <taxon>Bacillati</taxon>
        <taxon>Bacillota</taxon>
        <taxon>Clostridia</taxon>
        <taxon>Eubacteriales</taxon>
        <taxon>Clostridiaceae</taxon>
        <taxon>Clostridium</taxon>
    </lineage>
</organism>
<dbReference type="PATRIC" id="fig|1216932.3.peg.1639"/>
<protein>
    <recommendedName>
        <fullName evidence="4 5">Flagellar hook-basal body complex protein FliE</fullName>
    </recommendedName>
</protein>
<evidence type="ECO:0000313" key="6">
    <source>
        <dbReference type="EMBL" id="CDM68804.1"/>
    </source>
</evidence>
<name>W6RYV6_9CLOT</name>
<evidence type="ECO:0000313" key="7">
    <source>
        <dbReference type="Proteomes" id="UP000019426"/>
    </source>
</evidence>
<dbReference type="PANTHER" id="PTHR34653:SF1">
    <property type="entry name" value="FLAGELLAR HOOK-BASAL BODY COMPLEX PROTEIN FLIE"/>
    <property type="match status" value="1"/>
</dbReference>
<comment type="subcellular location">
    <subcellularLocation>
        <location evidence="1 4">Bacterial flagellum basal body</location>
    </subcellularLocation>
</comment>
<sequence>MIVNKYIPTEYLNKVNSIGTNSNKESDTNTSSISFSDVLGEKIQAVNDKIIESEETTINFINGEEEDIHNVMIATEEAKGSLQLAVEVRNKLVEAYKEILSMQL</sequence>
<dbReference type="OrthoDB" id="9812413at2"/>
<dbReference type="Pfam" id="PF02049">
    <property type="entry name" value="FliE"/>
    <property type="match status" value="1"/>
</dbReference>
<dbReference type="KEGG" id="clt:CM240_1646"/>
<dbReference type="Proteomes" id="UP000019426">
    <property type="component" value="Chromosome M2/40_rep1"/>
</dbReference>
<keyword evidence="7" id="KW-1185">Reference proteome</keyword>
<dbReference type="HOGENOM" id="CLU_147249_3_4_9"/>
<evidence type="ECO:0000256" key="3">
    <source>
        <dbReference type="ARBA" id="ARBA00023143"/>
    </source>
</evidence>
<keyword evidence="6" id="KW-0966">Cell projection</keyword>
<dbReference type="HAMAP" id="MF_00724">
    <property type="entry name" value="FliE"/>
    <property type="match status" value="1"/>
</dbReference>
<evidence type="ECO:0000256" key="5">
    <source>
        <dbReference type="NCBIfam" id="TIGR00205"/>
    </source>
</evidence>
<comment type="similarity">
    <text evidence="2 4">Belongs to the FliE family.</text>
</comment>